<dbReference type="OrthoDB" id="4080114at2"/>
<protein>
    <submittedName>
        <fullName evidence="6">NTE family protein</fullName>
    </submittedName>
</protein>
<keyword evidence="7" id="KW-1185">Reference proteome</keyword>
<reference evidence="6 7" key="1">
    <citation type="submission" date="2019-03" db="EMBL/GenBank/DDBJ databases">
        <title>Genomic Encyclopedia of Type Strains, Phase III (KMG-III): the genomes of soil and plant-associated and newly described type strains.</title>
        <authorList>
            <person name="Whitman W."/>
        </authorList>
    </citation>
    <scope>NUCLEOTIDE SEQUENCE [LARGE SCALE GENOMIC DNA]</scope>
    <source>
        <strain evidence="6 7">VKM Ac-2527</strain>
    </source>
</reference>
<evidence type="ECO:0000313" key="6">
    <source>
        <dbReference type="EMBL" id="TDO30630.1"/>
    </source>
</evidence>
<feature type="active site" description="Proton acceptor" evidence="4">
    <location>
        <position position="165"/>
    </location>
</feature>
<comment type="caution">
    <text evidence="6">The sequence shown here is derived from an EMBL/GenBank/DDBJ whole genome shotgun (WGS) entry which is preliminary data.</text>
</comment>
<name>A0A4R6J5E6_9ACTN</name>
<dbReference type="RefSeq" id="WP_133805543.1">
    <property type="nucleotide sequence ID" value="NZ_SNWQ01000036.1"/>
</dbReference>
<comment type="caution">
    <text evidence="4">Lacks conserved residue(s) required for the propagation of feature annotation.</text>
</comment>
<dbReference type="InterPro" id="IPR016035">
    <property type="entry name" value="Acyl_Trfase/lysoPLipase"/>
</dbReference>
<evidence type="ECO:0000313" key="7">
    <source>
        <dbReference type="Proteomes" id="UP000295388"/>
    </source>
</evidence>
<dbReference type="InterPro" id="IPR050301">
    <property type="entry name" value="NTE"/>
</dbReference>
<feature type="domain" description="PNPLA" evidence="5">
    <location>
        <begin position="8"/>
        <end position="178"/>
    </location>
</feature>
<dbReference type="PANTHER" id="PTHR14226">
    <property type="entry name" value="NEUROPATHY TARGET ESTERASE/SWISS CHEESE D.MELANOGASTER"/>
    <property type="match status" value="1"/>
</dbReference>
<gene>
    <name evidence="6" type="ORF">EV643_13612</name>
</gene>
<feature type="short sequence motif" description="GXSXG" evidence="4">
    <location>
        <begin position="39"/>
        <end position="43"/>
    </location>
</feature>
<evidence type="ECO:0000256" key="1">
    <source>
        <dbReference type="ARBA" id="ARBA00022801"/>
    </source>
</evidence>
<evidence type="ECO:0000256" key="4">
    <source>
        <dbReference type="PROSITE-ProRule" id="PRU01161"/>
    </source>
</evidence>
<dbReference type="GO" id="GO:0016787">
    <property type="term" value="F:hydrolase activity"/>
    <property type="evidence" value="ECO:0007669"/>
    <property type="project" value="UniProtKB-UniRule"/>
</dbReference>
<keyword evidence="3 4" id="KW-0443">Lipid metabolism</keyword>
<proteinExistence type="predicted"/>
<accession>A0A4R6J5E6</accession>
<dbReference type="SUPFAM" id="SSF52151">
    <property type="entry name" value="FabD/lysophospholipase-like"/>
    <property type="match status" value="1"/>
</dbReference>
<feature type="short sequence motif" description="DGA/G" evidence="4">
    <location>
        <begin position="165"/>
        <end position="167"/>
    </location>
</feature>
<organism evidence="6 7">
    <name type="scientific">Kribbella caucasensis</name>
    <dbReference type="NCBI Taxonomy" id="2512215"/>
    <lineage>
        <taxon>Bacteria</taxon>
        <taxon>Bacillati</taxon>
        <taxon>Actinomycetota</taxon>
        <taxon>Actinomycetes</taxon>
        <taxon>Propionibacteriales</taxon>
        <taxon>Kribbellaceae</taxon>
        <taxon>Kribbella</taxon>
    </lineage>
</organism>
<dbReference type="PANTHER" id="PTHR14226:SF57">
    <property type="entry name" value="BLR7027 PROTEIN"/>
    <property type="match status" value="1"/>
</dbReference>
<dbReference type="EMBL" id="SNWQ01000036">
    <property type="protein sequence ID" value="TDO30630.1"/>
    <property type="molecule type" value="Genomic_DNA"/>
</dbReference>
<dbReference type="PROSITE" id="PS51635">
    <property type="entry name" value="PNPLA"/>
    <property type="match status" value="1"/>
</dbReference>
<evidence type="ECO:0000256" key="2">
    <source>
        <dbReference type="ARBA" id="ARBA00022963"/>
    </source>
</evidence>
<dbReference type="Gene3D" id="3.40.1090.10">
    <property type="entry name" value="Cytosolic phospholipase A2 catalytic domain"/>
    <property type="match status" value="2"/>
</dbReference>
<evidence type="ECO:0000259" key="5">
    <source>
        <dbReference type="PROSITE" id="PS51635"/>
    </source>
</evidence>
<dbReference type="AlphaFoldDB" id="A0A4R6J5E6"/>
<dbReference type="GO" id="GO:0016042">
    <property type="term" value="P:lipid catabolic process"/>
    <property type="evidence" value="ECO:0007669"/>
    <property type="project" value="UniProtKB-UniRule"/>
</dbReference>
<dbReference type="InterPro" id="IPR002641">
    <property type="entry name" value="PNPLA_dom"/>
</dbReference>
<evidence type="ECO:0000256" key="3">
    <source>
        <dbReference type="ARBA" id="ARBA00023098"/>
    </source>
</evidence>
<dbReference type="Pfam" id="PF01734">
    <property type="entry name" value="Patatin"/>
    <property type="match status" value="1"/>
</dbReference>
<keyword evidence="1 4" id="KW-0378">Hydrolase</keyword>
<dbReference type="Proteomes" id="UP000295388">
    <property type="component" value="Unassembled WGS sequence"/>
</dbReference>
<sequence>MPKPKLAFVLQGGGSLAAGQVGMLRALFEAGIRPDLVVGSSAGALNAVAFAQNPTTAGLDELQELWSRLRRSDIFPIRPRHLVHGLTGRRTGLVSPDRLRALLASRIGIGHLEDAEIPVHVVTTDAATGRPAVLSSGPALPALLASAALPGIFPPVELGGRLLIDGGVAADIPILQAEESGATTSYVLPMASTPPAHGAVDNALLATRQLLSRITADDVAMARGRVHLLPPPASASVSPMDFRQSRQLIRDGYDTTRSWLSAHVAAA</sequence>
<feature type="active site" description="Nucleophile" evidence="4">
    <location>
        <position position="41"/>
    </location>
</feature>
<keyword evidence="2 4" id="KW-0442">Lipid degradation</keyword>